<name>A0A6H5GHE9_9HEMI</name>
<organism evidence="1 2">
    <name type="scientific">Nesidiocoris tenuis</name>
    <dbReference type="NCBI Taxonomy" id="355587"/>
    <lineage>
        <taxon>Eukaryota</taxon>
        <taxon>Metazoa</taxon>
        <taxon>Ecdysozoa</taxon>
        <taxon>Arthropoda</taxon>
        <taxon>Hexapoda</taxon>
        <taxon>Insecta</taxon>
        <taxon>Pterygota</taxon>
        <taxon>Neoptera</taxon>
        <taxon>Paraneoptera</taxon>
        <taxon>Hemiptera</taxon>
        <taxon>Heteroptera</taxon>
        <taxon>Panheteroptera</taxon>
        <taxon>Cimicomorpha</taxon>
        <taxon>Miridae</taxon>
        <taxon>Dicyphina</taxon>
        <taxon>Nesidiocoris</taxon>
    </lineage>
</organism>
<evidence type="ECO:0000313" key="1">
    <source>
        <dbReference type="EMBL" id="CAB0001299.1"/>
    </source>
</evidence>
<sequence length="161" mass="17512">MKMLTCMPLQISFFYHKYGPHSGSLGLFLIELKSDTNDTIKLWWSYGTKESSWQKHVVTLPNNMTSRIVAKGASGGMGGDGQGISKGALVRSVMELKKGQSIYILVGQEGMQSCRKNFVKSAETVCHLEGKGKEKTRIGDIRNLKHLPEGGGGGGGSFVFL</sequence>
<evidence type="ECO:0000313" key="2">
    <source>
        <dbReference type="Proteomes" id="UP000479000"/>
    </source>
</evidence>
<accession>A0A6H5GHE9</accession>
<dbReference type="AlphaFoldDB" id="A0A6H5GHE9"/>
<dbReference type="SUPFAM" id="SSF49899">
    <property type="entry name" value="Concanavalin A-like lectins/glucanases"/>
    <property type="match status" value="1"/>
</dbReference>
<reference evidence="1 2" key="1">
    <citation type="submission" date="2020-02" db="EMBL/GenBank/DDBJ databases">
        <authorList>
            <person name="Ferguson B K."/>
        </authorList>
    </citation>
    <scope>NUCLEOTIDE SEQUENCE [LARGE SCALE GENOMIC DNA]</scope>
</reference>
<protein>
    <submittedName>
        <fullName evidence="1">Uncharacterized protein</fullName>
    </submittedName>
</protein>
<keyword evidence="2" id="KW-1185">Reference proteome</keyword>
<dbReference type="Gene3D" id="2.60.120.200">
    <property type="match status" value="1"/>
</dbReference>
<gene>
    <name evidence="1" type="ORF">NTEN_LOCUS7086</name>
</gene>
<feature type="non-terminal residue" evidence="1">
    <location>
        <position position="161"/>
    </location>
</feature>
<dbReference type="Proteomes" id="UP000479000">
    <property type="component" value="Unassembled WGS sequence"/>
</dbReference>
<dbReference type="EMBL" id="CADCXU010010465">
    <property type="protein sequence ID" value="CAB0001299.1"/>
    <property type="molecule type" value="Genomic_DNA"/>
</dbReference>
<dbReference type="OrthoDB" id="6627849at2759"/>
<dbReference type="InterPro" id="IPR013320">
    <property type="entry name" value="ConA-like_dom_sf"/>
</dbReference>
<proteinExistence type="predicted"/>